<evidence type="ECO:0000313" key="3">
    <source>
        <dbReference type="Proteomes" id="UP001221142"/>
    </source>
</evidence>
<evidence type="ECO:0000313" key="2">
    <source>
        <dbReference type="EMBL" id="KAJ7644981.1"/>
    </source>
</evidence>
<gene>
    <name evidence="2" type="ORF">FB45DRAFT_1116967</name>
</gene>
<feature type="compositionally biased region" description="Low complexity" evidence="1">
    <location>
        <begin position="496"/>
        <end position="519"/>
    </location>
</feature>
<dbReference type="EMBL" id="JARKIF010000003">
    <property type="protein sequence ID" value="KAJ7644981.1"/>
    <property type="molecule type" value="Genomic_DNA"/>
</dbReference>
<feature type="region of interest" description="Disordered" evidence="1">
    <location>
        <begin position="490"/>
        <end position="520"/>
    </location>
</feature>
<protein>
    <submittedName>
        <fullName evidence="2">Uncharacterized protein</fullName>
    </submittedName>
</protein>
<organism evidence="2 3">
    <name type="scientific">Roridomyces roridus</name>
    <dbReference type="NCBI Taxonomy" id="1738132"/>
    <lineage>
        <taxon>Eukaryota</taxon>
        <taxon>Fungi</taxon>
        <taxon>Dikarya</taxon>
        <taxon>Basidiomycota</taxon>
        <taxon>Agaricomycotina</taxon>
        <taxon>Agaricomycetes</taxon>
        <taxon>Agaricomycetidae</taxon>
        <taxon>Agaricales</taxon>
        <taxon>Marasmiineae</taxon>
        <taxon>Mycenaceae</taxon>
        <taxon>Roridomyces</taxon>
    </lineage>
</organism>
<name>A0AAD7CEQ6_9AGAR</name>
<feature type="region of interest" description="Disordered" evidence="1">
    <location>
        <begin position="418"/>
        <end position="457"/>
    </location>
</feature>
<evidence type="ECO:0000256" key="1">
    <source>
        <dbReference type="SAM" id="MobiDB-lite"/>
    </source>
</evidence>
<dbReference type="Proteomes" id="UP001221142">
    <property type="component" value="Unassembled WGS sequence"/>
</dbReference>
<reference evidence="2" key="1">
    <citation type="submission" date="2023-03" db="EMBL/GenBank/DDBJ databases">
        <title>Massive genome expansion in bonnet fungi (Mycena s.s.) driven by repeated elements and novel gene families across ecological guilds.</title>
        <authorList>
            <consortium name="Lawrence Berkeley National Laboratory"/>
            <person name="Harder C.B."/>
            <person name="Miyauchi S."/>
            <person name="Viragh M."/>
            <person name="Kuo A."/>
            <person name="Thoen E."/>
            <person name="Andreopoulos B."/>
            <person name="Lu D."/>
            <person name="Skrede I."/>
            <person name="Drula E."/>
            <person name="Henrissat B."/>
            <person name="Morin E."/>
            <person name="Kohler A."/>
            <person name="Barry K."/>
            <person name="LaButti K."/>
            <person name="Morin E."/>
            <person name="Salamov A."/>
            <person name="Lipzen A."/>
            <person name="Mereny Z."/>
            <person name="Hegedus B."/>
            <person name="Baldrian P."/>
            <person name="Stursova M."/>
            <person name="Weitz H."/>
            <person name="Taylor A."/>
            <person name="Grigoriev I.V."/>
            <person name="Nagy L.G."/>
            <person name="Martin F."/>
            <person name="Kauserud H."/>
        </authorList>
    </citation>
    <scope>NUCLEOTIDE SEQUENCE</scope>
    <source>
        <strain evidence="2">9284</strain>
    </source>
</reference>
<comment type="caution">
    <text evidence="2">The sequence shown here is derived from an EMBL/GenBank/DDBJ whole genome shotgun (WGS) entry which is preliminary data.</text>
</comment>
<sequence length="593" mass="65891">MQFLINKESGVKWESIILCRLTVGSGVHSRTPDIADVHVQNPIPINPPRPTSLFPFFRPLRASQAERHLRHDILVALKLVIRVFSVRFIEPEVLTLCVNKLMFPLPLQLLNPEQILTIDSVPTHVQERLAVNGGYPDCTAQSLTTCHDEVTPDQYPPTPRLPCVDLPPEGPVAEFPGGVQMMRRRSPTLLFPIDLEKPGLSSTSTMILTDRIPAMTNISVRNIENRVLCEVNIGSAAGMNTADFVEFLQHLAQKTLDSYSDISPPTQELHKAARGVRTVAIGPFVIYSGFEFAPFSYLPKIYVPYMVLNVVQISYPTSRRGLVGTSAGLIEAPVSSNNFARARGGARFTTLDQFLVMHLLWHARRLSAPQPHLGETRSWSHCPIRILSNDSVMLITTIFTLNSSPYLGIRSAMRVLLSSSSPSGPGEPKRPRIKQNHPPQSSRLPAPHRMNAPTTTVAPSWTPQFLQSLYEFLDEWVTVLEENATARRPRFPFHPTPQTTTFHWVDSPPSSQTSSESPPQLILPVPQSFELLLESGQVRPPSPSSKGPGYFAASGVNRRGSGVNLALTRHKVRQLTEYAANPRFLVHFSPAHM</sequence>
<dbReference type="AlphaFoldDB" id="A0AAD7CEQ6"/>
<accession>A0AAD7CEQ6</accession>
<keyword evidence="3" id="KW-1185">Reference proteome</keyword>
<proteinExistence type="predicted"/>